<dbReference type="Pfam" id="PF00561">
    <property type="entry name" value="Abhydrolase_1"/>
    <property type="match status" value="1"/>
</dbReference>
<gene>
    <name evidence="3" type="ORF">E1202_17200</name>
</gene>
<feature type="compositionally biased region" description="Polar residues" evidence="1">
    <location>
        <begin position="36"/>
        <end position="55"/>
    </location>
</feature>
<feature type="region of interest" description="Disordered" evidence="1">
    <location>
        <begin position="16"/>
        <end position="55"/>
    </location>
</feature>
<comment type="caution">
    <text evidence="3">The sequence shown here is derived from an EMBL/GenBank/DDBJ whole genome shotgun (WGS) entry which is preliminary data.</text>
</comment>
<dbReference type="PANTHER" id="PTHR43433:SF1">
    <property type="entry name" value="BLL5160 PROTEIN"/>
    <property type="match status" value="1"/>
</dbReference>
<keyword evidence="4" id="KW-1185">Reference proteome</keyword>
<dbReference type="GO" id="GO:0016787">
    <property type="term" value="F:hydrolase activity"/>
    <property type="evidence" value="ECO:0007669"/>
    <property type="project" value="UniProtKB-KW"/>
</dbReference>
<evidence type="ECO:0000259" key="2">
    <source>
        <dbReference type="Pfam" id="PF00561"/>
    </source>
</evidence>
<dbReference type="InterPro" id="IPR050471">
    <property type="entry name" value="AB_hydrolase"/>
</dbReference>
<organism evidence="3 4">
    <name type="scientific">Saccharopolyspora karakumensis</name>
    <dbReference type="NCBI Taxonomy" id="2530386"/>
    <lineage>
        <taxon>Bacteria</taxon>
        <taxon>Bacillati</taxon>
        <taxon>Actinomycetota</taxon>
        <taxon>Actinomycetes</taxon>
        <taxon>Pseudonocardiales</taxon>
        <taxon>Pseudonocardiaceae</taxon>
        <taxon>Saccharopolyspora</taxon>
    </lineage>
</organism>
<protein>
    <submittedName>
        <fullName evidence="3">Alpha/beta hydrolase</fullName>
    </submittedName>
</protein>
<sequence length="334" mass="37372">MDLARPPVELQHVLRSAPASSRLSWGDPSALGMSDGSPQSTQPQPQERRVSGTNLSLTTSDDVTIRYDDEGKGRPVVLASGFADQSPTWIFQRDALVNAGYRVIRFDYRLHGRSDAPAHGKRMTRLGLDLGELLTALDLRDAVLVGHSLGVSVSLAYFSIATDAWDRISVFVAIDQSPKIVNEQDWQWGVRGITDANVYDAAYFRFAWLNSEREPEDPEHARKLLASVTPTFDEFPMETVHRLLIDHFVADWRDVLPRIPVPTWVVTGRHSAFYELDGMRWFPETVQNGRLGIFERSGHTPPSERVRGVQRAAARVHRAALTAPSREEHTSAIV</sequence>
<dbReference type="Proteomes" id="UP000294723">
    <property type="component" value="Unassembled WGS sequence"/>
</dbReference>
<dbReference type="InterPro" id="IPR000073">
    <property type="entry name" value="AB_hydrolase_1"/>
</dbReference>
<name>A0A4R5BK65_9PSEU</name>
<dbReference type="Gene3D" id="3.40.50.1820">
    <property type="entry name" value="alpha/beta hydrolase"/>
    <property type="match status" value="1"/>
</dbReference>
<proteinExistence type="predicted"/>
<evidence type="ECO:0000256" key="1">
    <source>
        <dbReference type="SAM" id="MobiDB-lite"/>
    </source>
</evidence>
<dbReference type="InterPro" id="IPR029058">
    <property type="entry name" value="AB_hydrolase_fold"/>
</dbReference>
<feature type="domain" description="AB hydrolase-1" evidence="2">
    <location>
        <begin position="75"/>
        <end position="182"/>
    </location>
</feature>
<dbReference type="AlphaFoldDB" id="A0A4R5BK65"/>
<dbReference type="EMBL" id="SMLA01000025">
    <property type="protein sequence ID" value="TDD87051.1"/>
    <property type="molecule type" value="Genomic_DNA"/>
</dbReference>
<reference evidence="3 4" key="1">
    <citation type="submission" date="2019-03" db="EMBL/GenBank/DDBJ databases">
        <title>Draft genome sequences of novel Actinobacteria.</title>
        <authorList>
            <person name="Sahin N."/>
            <person name="Ay H."/>
            <person name="Saygin H."/>
        </authorList>
    </citation>
    <scope>NUCLEOTIDE SEQUENCE [LARGE SCALE GENOMIC DNA]</scope>
    <source>
        <strain evidence="3 4">5K548</strain>
    </source>
</reference>
<keyword evidence="3" id="KW-0378">Hydrolase</keyword>
<evidence type="ECO:0000313" key="4">
    <source>
        <dbReference type="Proteomes" id="UP000294723"/>
    </source>
</evidence>
<accession>A0A4R5BK65</accession>
<evidence type="ECO:0000313" key="3">
    <source>
        <dbReference type="EMBL" id="TDD87051.1"/>
    </source>
</evidence>
<dbReference type="SUPFAM" id="SSF53474">
    <property type="entry name" value="alpha/beta-Hydrolases"/>
    <property type="match status" value="1"/>
</dbReference>
<dbReference type="PANTHER" id="PTHR43433">
    <property type="entry name" value="HYDROLASE, ALPHA/BETA FOLD FAMILY PROTEIN"/>
    <property type="match status" value="1"/>
</dbReference>